<dbReference type="InterPro" id="IPR009057">
    <property type="entry name" value="Homeodomain-like_sf"/>
</dbReference>
<keyword evidence="3 5" id="KW-0238">DNA-binding</keyword>
<comment type="caution">
    <text evidence="7">The sequence shown here is derived from an EMBL/GenBank/DDBJ whole genome shotgun (WGS) entry which is preliminary data.</text>
</comment>
<evidence type="ECO:0000256" key="5">
    <source>
        <dbReference type="PROSITE-ProRule" id="PRU00335"/>
    </source>
</evidence>
<dbReference type="SUPFAM" id="SSF48498">
    <property type="entry name" value="Tetracyclin repressor-like, C-terminal domain"/>
    <property type="match status" value="1"/>
</dbReference>
<dbReference type="Pfam" id="PF00440">
    <property type="entry name" value="TetR_N"/>
    <property type="match status" value="1"/>
</dbReference>
<dbReference type="InterPro" id="IPR050109">
    <property type="entry name" value="HTH-type_TetR-like_transc_reg"/>
</dbReference>
<dbReference type="PANTHER" id="PTHR30055">
    <property type="entry name" value="HTH-TYPE TRANSCRIPTIONAL REGULATOR RUTR"/>
    <property type="match status" value="1"/>
</dbReference>
<sequence>MARTPLSRDAIVDAAFEQLAETGLDGITARALAGRLGVRAGALYYHVRDMTELTDEMATRILRRLLDEPIPDEAAADWRELLRTSGHRIRTTLLSYRDGAKLVSGTTLLDDDALRRLEEPVRVLAAAGMTPLDAQRALVALNALVTGYVIEEQHRHPVPGENRITAEARRARLDPDEQPLQYALSEEMATLPVDTFDWALEALIAGIGVRVGL</sequence>
<keyword evidence="4" id="KW-0804">Transcription</keyword>
<dbReference type="GO" id="GO:0046677">
    <property type="term" value="P:response to antibiotic"/>
    <property type="evidence" value="ECO:0007669"/>
    <property type="project" value="InterPro"/>
</dbReference>
<keyword evidence="1" id="KW-0678">Repressor</keyword>
<dbReference type="PRINTS" id="PR00400">
    <property type="entry name" value="TETREPRESSOR"/>
</dbReference>
<dbReference type="SUPFAM" id="SSF46689">
    <property type="entry name" value="Homeodomain-like"/>
    <property type="match status" value="1"/>
</dbReference>
<evidence type="ECO:0000259" key="6">
    <source>
        <dbReference type="PROSITE" id="PS50977"/>
    </source>
</evidence>
<dbReference type="GO" id="GO:0003700">
    <property type="term" value="F:DNA-binding transcription factor activity"/>
    <property type="evidence" value="ECO:0007669"/>
    <property type="project" value="TreeGrafter"/>
</dbReference>
<dbReference type="Proteomes" id="UP000563898">
    <property type="component" value="Unassembled WGS sequence"/>
</dbReference>
<accession>A0A846WTJ8</accession>
<dbReference type="GO" id="GO:0045892">
    <property type="term" value="P:negative regulation of DNA-templated transcription"/>
    <property type="evidence" value="ECO:0007669"/>
    <property type="project" value="InterPro"/>
</dbReference>
<reference evidence="7 8" key="1">
    <citation type="submission" date="2020-04" db="EMBL/GenBank/DDBJ databases">
        <title>MicrobeNet Type strains.</title>
        <authorList>
            <person name="Nicholson A.C."/>
        </authorList>
    </citation>
    <scope>NUCLEOTIDE SEQUENCE [LARGE SCALE GENOMIC DNA]</scope>
    <source>
        <strain evidence="7 8">ATCC BAA-14</strain>
    </source>
</reference>
<dbReference type="InterPro" id="IPR001647">
    <property type="entry name" value="HTH_TetR"/>
</dbReference>
<evidence type="ECO:0000313" key="7">
    <source>
        <dbReference type="EMBL" id="NKY03711.1"/>
    </source>
</evidence>
<dbReference type="Gene3D" id="1.10.10.60">
    <property type="entry name" value="Homeodomain-like"/>
    <property type="match status" value="1"/>
</dbReference>
<dbReference type="PANTHER" id="PTHR30055:SF234">
    <property type="entry name" value="HTH-TYPE TRANSCRIPTIONAL REGULATOR BETI"/>
    <property type="match status" value="1"/>
</dbReference>
<feature type="DNA-binding region" description="H-T-H motif" evidence="5">
    <location>
        <begin position="28"/>
        <end position="47"/>
    </location>
</feature>
<evidence type="ECO:0000313" key="8">
    <source>
        <dbReference type="Proteomes" id="UP000563898"/>
    </source>
</evidence>
<feature type="domain" description="HTH tetR-type" evidence="6">
    <location>
        <begin position="5"/>
        <end position="65"/>
    </location>
</feature>
<dbReference type="InterPro" id="IPR003012">
    <property type="entry name" value="Tet_transcr_reg_TetR"/>
</dbReference>
<dbReference type="Gene3D" id="1.10.357.10">
    <property type="entry name" value="Tetracycline Repressor, domain 2"/>
    <property type="match status" value="1"/>
</dbReference>
<evidence type="ECO:0000256" key="4">
    <source>
        <dbReference type="ARBA" id="ARBA00023163"/>
    </source>
</evidence>
<evidence type="ECO:0000256" key="2">
    <source>
        <dbReference type="ARBA" id="ARBA00023015"/>
    </source>
</evidence>
<evidence type="ECO:0000256" key="1">
    <source>
        <dbReference type="ARBA" id="ARBA00022491"/>
    </source>
</evidence>
<organism evidence="7 8">
    <name type="scientific">Gordonia polyisoprenivorans</name>
    <dbReference type="NCBI Taxonomy" id="84595"/>
    <lineage>
        <taxon>Bacteria</taxon>
        <taxon>Bacillati</taxon>
        <taxon>Actinomycetota</taxon>
        <taxon>Actinomycetes</taxon>
        <taxon>Mycobacteriales</taxon>
        <taxon>Gordoniaceae</taxon>
        <taxon>Gordonia</taxon>
    </lineage>
</organism>
<dbReference type="GO" id="GO:0000976">
    <property type="term" value="F:transcription cis-regulatory region binding"/>
    <property type="evidence" value="ECO:0007669"/>
    <property type="project" value="TreeGrafter"/>
</dbReference>
<gene>
    <name evidence="7" type="ORF">HGA05_19260</name>
</gene>
<keyword evidence="2" id="KW-0805">Transcription regulation</keyword>
<dbReference type="RefSeq" id="WP_020170746.1">
    <property type="nucleotide sequence ID" value="NZ_CP073075.1"/>
</dbReference>
<evidence type="ECO:0000256" key="3">
    <source>
        <dbReference type="ARBA" id="ARBA00023125"/>
    </source>
</evidence>
<dbReference type="InterPro" id="IPR036271">
    <property type="entry name" value="Tet_transcr_reg_TetR-rel_C_sf"/>
</dbReference>
<protein>
    <submittedName>
        <fullName evidence="7">TetR family transcriptional regulator</fullName>
    </submittedName>
</protein>
<dbReference type="InterPro" id="IPR004111">
    <property type="entry name" value="Repressor_TetR_C"/>
</dbReference>
<name>A0A846WTJ8_9ACTN</name>
<dbReference type="Pfam" id="PF02909">
    <property type="entry name" value="TetR_C_1"/>
    <property type="match status" value="1"/>
</dbReference>
<dbReference type="AlphaFoldDB" id="A0A846WTJ8"/>
<dbReference type="EMBL" id="JAAXPC010000012">
    <property type="protein sequence ID" value="NKY03711.1"/>
    <property type="molecule type" value="Genomic_DNA"/>
</dbReference>
<proteinExistence type="predicted"/>
<dbReference type="PROSITE" id="PS50977">
    <property type="entry name" value="HTH_TETR_2"/>
    <property type="match status" value="1"/>
</dbReference>